<comment type="similarity">
    <text evidence="1">Belongs to the short-chain dehydrogenases/reductases (SDR) family.</text>
</comment>
<evidence type="ECO:0000256" key="1">
    <source>
        <dbReference type="ARBA" id="ARBA00006484"/>
    </source>
</evidence>
<dbReference type="Pfam" id="PF00106">
    <property type="entry name" value="adh_short"/>
    <property type="match status" value="1"/>
</dbReference>
<dbReference type="PANTHER" id="PTHR24320">
    <property type="entry name" value="RETINOL DEHYDROGENASE"/>
    <property type="match status" value="1"/>
</dbReference>
<dbReference type="InterPro" id="IPR002347">
    <property type="entry name" value="SDR_fam"/>
</dbReference>
<reference evidence="4 5" key="1">
    <citation type="submission" date="2019-10" db="EMBL/GenBank/DDBJ databases">
        <authorList>
            <person name="Nie G."/>
            <person name="Ming H."/>
            <person name="Yi B."/>
        </authorList>
    </citation>
    <scope>NUCLEOTIDE SEQUENCE [LARGE SCALE GENOMIC DNA]</scope>
    <source>
        <strain evidence="4 5">CFH 90414</strain>
    </source>
</reference>
<sequence length="312" mass="32945">MPNTIDIAVPDLTGRLAVVTGASDGVGFEIAARLARAGAEIVMPARNLAKGEAAAARIRERTPAATIRVRPLDLSSLASVAAFADALLAEGRPIDIQVDNAGVMTPPERRVTVDGFELQFATNHLGHFALVARLLPLLIAGGAHVTSQVSIAADRGAVNWDDLGWERGYDPMRAYSSSKIAFGLFAMELHRRSAAAGWGIRSTLSHPGITPTNLLAAQPGMGRADDTAAIRFIRAMSRRGILFGTPASAALPAVFAVASPEAVGGRLYGPSGFRHLRGLPAEQPVYSRLLDADAARRIWERSERMAGVTVSA</sequence>
<comment type="caution">
    <text evidence="4">The sequence shown here is derived from an EMBL/GenBank/DDBJ whole genome shotgun (WGS) entry which is preliminary data.</text>
</comment>
<accession>A0A6I2FDK7</accession>
<gene>
    <name evidence="4" type="ORF">GE115_12960</name>
</gene>
<proteinExistence type="inferred from homology"/>
<evidence type="ECO:0000313" key="4">
    <source>
        <dbReference type="EMBL" id="MRG60770.1"/>
    </source>
</evidence>
<evidence type="ECO:0000256" key="2">
    <source>
        <dbReference type="ARBA" id="ARBA00022857"/>
    </source>
</evidence>
<dbReference type="PRINTS" id="PR00081">
    <property type="entry name" value="GDHRDH"/>
</dbReference>
<dbReference type="Proteomes" id="UP000431080">
    <property type="component" value="Unassembled WGS sequence"/>
</dbReference>
<keyword evidence="3" id="KW-0560">Oxidoreductase</keyword>
<dbReference type="GO" id="GO:0016491">
    <property type="term" value="F:oxidoreductase activity"/>
    <property type="evidence" value="ECO:0007669"/>
    <property type="project" value="UniProtKB-KW"/>
</dbReference>
<name>A0A6I2FDK7_9MICO</name>
<dbReference type="RefSeq" id="WP_153685194.1">
    <property type="nucleotide sequence ID" value="NZ_WJIF01000007.1"/>
</dbReference>
<dbReference type="NCBIfam" id="NF004513">
    <property type="entry name" value="PRK05854.1"/>
    <property type="match status" value="1"/>
</dbReference>
<evidence type="ECO:0000313" key="5">
    <source>
        <dbReference type="Proteomes" id="UP000431080"/>
    </source>
</evidence>
<dbReference type="SUPFAM" id="SSF51735">
    <property type="entry name" value="NAD(P)-binding Rossmann-fold domains"/>
    <property type="match status" value="1"/>
</dbReference>
<dbReference type="Gene3D" id="3.40.50.720">
    <property type="entry name" value="NAD(P)-binding Rossmann-like Domain"/>
    <property type="match status" value="1"/>
</dbReference>
<dbReference type="AlphaFoldDB" id="A0A6I2FDK7"/>
<dbReference type="EMBL" id="WJIF01000007">
    <property type="protein sequence ID" value="MRG60770.1"/>
    <property type="molecule type" value="Genomic_DNA"/>
</dbReference>
<dbReference type="PANTHER" id="PTHR24320:SF282">
    <property type="entry name" value="WW DOMAIN-CONTAINING OXIDOREDUCTASE"/>
    <property type="match status" value="1"/>
</dbReference>
<evidence type="ECO:0000256" key="3">
    <source>
        <dbReference type="ARBA" id="ARBA00023002"/>
    </source>
</evidence>
<keyword evidence="5" id="KW-1185">Reference proteome</keyword>
<organism evidence="4 5">
    <name type="scientific">Agromyces agglutinans</name>
    <dbReference type="NCBI Taxonomy" id="2662258"/>
    <lineage>
        <taxon>Bacteria</taxon>
        <taxon>Bacillati</taxon>
        <taxon>Actinomycetota</taxon>
        <taxon>Actinomycetes</taxon>
        <taxon>Micrococcales</taxon>
        <taxon>Microbacteriaceae</taxon>
        <taxon>Agromyces</taxon>
    </lineage>
</organism>
<keyword evidence="2" id="KW-0521">NADP</keyword>
<protein>
    <submittedName>
        <fullName evidence="4">SDR family NAD(P)-dependent oxidoreductase</fullName>
    </submittedName>
</protein>
<dbReference type="InterPro" id="IPR036291">
    <property type="entry name" value="NAD(P)-bd_dom_sf"/>
</dbReference>